<name>A0ABP6RDP9_9MICC</name>
<dbReference type="Proteomes" id="UP001501736">
    <property type="component" value="Unassembled WGS sequence"/>
</dbReference>
<accession>A0ABP6RDP9</accession>
<dbReference type="GO" id="GO:0016787">
    <property type="term" value="F:hydrolase activity"/>
    <property type="evidence" value="ECO:0007669"/>
    <property type="project" value="UniProtKB-KW"/>
</dbReference>
<dbReference type="SUPFAM" id="SSF52266">
    <property type="entry name" value="SGNH hydrolase"/>
    <property type="match status" value="1"/>
</dbReference>
<reference evidence="4" key="1">
    <citation type="journal article" date="2019" name="Int. J. Syst. Evol. Microbiol.">
        <title>The Global Catalogue of Microorganisms (GCM) 10K type strain sequencing project: providing services to taxonomists for standard genome sequencing and annotation.</title>
        <authorList>
            <consortium name="The Broad Institute Genomics Platform"/>
            <consortium name="The Broad Institute Genome Sequencing Center for Infectious Disease"/>
            <person name="Wu L."/>
            <person name="Ma J."/>
        </authorList>
    </citation>
    <scope>NUCLEOTIDE SEQUENCE [LARGE SCALE GENOMIC DNA]</scope>
    <source>
        <strain evidence="4">JCM 11483</strain>
    </source>
</reference>
<organism evidence="3 4">
    <name type="scientific">Nesterenkonia halobia</name>
    <dbReference type="NCBI Taxonomy" id="37922"/>
    <lineage>
        <taxon>Bacteria</taxon>
        <taxon>Bacillati</taxon>
        <taxon>Actinomycetota</taxon>
        <taxon>Actinomycetes</taxon>
        <taxon>Micrococcales</taxon>
        <taxon>Micrococcaceae</taxon>
        <taxon>Nesterenkonia</taxon>
    </lineage>
</organism>
<comment type="caution">
    <text evidence="3">The sequence shown here is derived from an EMBL/GenBank/DDBJ whole genome shotgun (WGS) entry which is preliminary data.</text>
</comment>
<dbReference type="RefSeq" id="WP_344720937.1">
    <property type="nucleotide sequence ID" value="NZ_BAAAYG010000007.1"/>
</dbReference>
<gene>
    <name evidence="3" type="ORF">GCM10020260_20420</name>
</gene>
<dbReference type="InterPro" id="IPR048977">
    <property type="entry name" value="SsfX3-like_N"/>
</dbReference>
<dbReference type="EMBL" id="BAAAYG010000007">
    <property type="protein sequence ID" value="GAA3286164.1"/>
    <property type="molecule type" value="Genomic_DNA"/>
</dbReference>
<feature type="domain" description="SsfX3-like N-terminal" evidence="2">
    <location>
        <begin position="21"/>
        <end position="141"/>
    </location>
</feature>
<evidence type="ECO:0000259" key="2">
    <source>
        <dbReference type="Pfam" id="PF21181"/>
    </source>
</evidence>
<dbReference type="Pfam" id="PF14606">
    <property type="entry name" value="Lipase_GDSL_3"/>
    <property type="match status" value="1"/>
</dbReference>
<evidence type="ECO:0000313" key="3">
    <source>
        <dbReference type="EMBL" id="GAA3286164.1"/>
    </source>
</evidence>
<dbReference type="Gene3D" id="2.60.120.260">
    <property type="entry name" value="Galactose-binding domain-like"/>
    <property type="match status" value="1"/>
</dbReference>
<keyword evidence="4" id="KW-1185">Reference proteome</keyword>
<evidence type="ECO:0000259" key="1">
    <source>
        <dbReference type="Pfam" id="PF14606"/>
    </source>
</evidence>
<dbReference type="InterPro" id="IPR036514">
    <property type="entry name" value="SGNH_hydro_sf"/>
</dbReference>
<dbReference type="InterPro" id="IPR013830">
    <property type="entry name" value="SGNH_hydro"/>
</dbReference>
<dbReference type="Gene3D" id="3.40.50.1110">
    <property type="entry name" value="SGNH hydrolase"/>
    <property type="match status" value="1"/>
</dbReference>
<sequence length="389" mass="41377">MRDMLDDASLQSSPVTAELVHGAVELTAGERGLCPWRLPGRARRQIHDEGMAAVVAAPSGVRLRMRTAADRLLLQVVPLDRTVHDDPLRPAQVYDVLVDGELLAQPVAEPAAEEWVVDVAAACPGGRLPDGERLVEIWLPTEEPTELIAVHGDAPVAPAAQPGPRWVHHGSSISHGAVAVGASHAWPAVAARSAGLDLVNLGFAGQAMLDQYTARSLRDLPADLLSVKLGINIVNGDTFRLRSFAPAVHGFLDTIRDGHPETPLLLMTPIWCGIHEHTPGPVEIAEVDDGGGPRSLARATGDPAQVAAGRLTLTIIREELARIAADRAAEDPHLHLVEGPGLYGAEDARTHPLPDALHPDTATHRLIGERAADTLRRAVESTTQTVRSG</sequence>
<keyword evidence="3" id="KW-0378">Hydrolase</keyword>
<dbReference type="Pfam" id="PF21181">
    <property type="entry name" value="SsfX3_N"/>
    <property type="match status" value="1"/>
</dbReference>
<protein>
    <submittedName>
        <fullName evidence="3">SGNH/GDSL hydrolase family protein</fullName>
    </submittedName>
</protein>
<evidence type="ECO:0000313" key="4">
    <source>
        <dbReference type="Proteomes" id="UP001501736"/>
    </source>
</evidence>
<proteinExistence type="predicted"/>
<feature type="domain" description="SGNH hydrolase-type esterase" evidence="1">
    <location>
        <begin position="167"/>
        <end position="267"/>
    </location>
</feature>